<evidence type="ECO:0000256" key="1">
    <source>
        <dbReference type="ARBA" id="ARBA00022448"/>
    </source>
</evidence>
<dbReference type="InterPro" id="IPR050093">
    <property type="entry name" value="ABC_SmlMolc_Importer"/>
</dbReference>
<gene>
    <name evidence="5" type="ORF">DCCM_4315</name>
</gene>
<comment type="caution">
    <text evidence="5">The sequence shown here is derived from an EMBL/GenBank/DDBJ whole genome shotgun (WGS) entry which is preliminary data.</text>
</comment>
<dbReference type="PROSITE" id="PS00211">
    <property type="entry name" value="ABC_TRANSPORTER_1"/>
    <property type="match status" value="1"/>
</dbReference>
<dbReference type="InterPro" id="IPR008995">
    <property type="entry name" value="Mo/tungstate-bd_C_term_dom"/>
</dbReference>
<dbReference type="GO" id="GO:0016887">
    <property type="term" value="F:ATP hydrolysis activity"/>
    <property type="evidence" value="ECO:0007669"/>
    <property type="project" value="InterPro"/>
</dbReference>
<evidence type="ECO:0000256" key="2">
    <source>
        <dbReference type="ARBA" id="ARBA00022741"/>
    </source>
</evidence>
<dbReference type="Gene3D" id="3.40.50.300">
    <property type="entry name" value="P-loop containing nucleotide triphosphate hydrolases"/>
    <property type="match status" value="1"/>
</dbReference>
<evidence type="ECO:0000256" key="3">
    <source>
        <dbReference type="ARBA" id="ARBA00022840"/>
    </source>
</evidence>
<keyword evidence="6" id="KW-1185">Reference proteome</keyword>
<keyword evidence="3 5" id="KW-0067">ATP-binding</keyword>
<dbReference type="Pfam" id="PF00005">
    <property type="entry name" value="ABC_tran"/>
    <property type="match status" value="1"/>
</dbReference>
<protein>
    <submittedName>
        <fullName evidence="5">Molybdenum transport ATP-binding protein ModC</fullName>
    </submittedName>
</protein>
<dbReference type="InterPro" id="IPR003593">
    <property type="entry name" value="AAA+_ATPase"/>
</dbReference>
<feature type="domain" description="ABC transporter" evidence="4">
    <location>
        <begin position="2"/>
        <end position="235"/>
    </location>
</feature>
<evidence type="ECO:0000313" key="6">
    <source>
        <dbReference type="Proteomes" id="UP000239549"/>
    </source>
</evidence>
<proteinExistence type="predicted"/>
<dbReference type="Proteomes" id="UP000239549">
    <property type="component" value="Unassembled WGS sequence"/>
</dbReference>
<keyword evidence="2" id="KW-0547">Nucleotide-binding</keyword>
<dbReference type="PANTHER" id="PTHR42781">
    <property type="entry name" value="SPERMIDINE/PUTRESCINE IMPORT ATP-BINDING PROTEIN POTA"/>
    <property type="match status" value="1"/>
</dbReference>
<dbReference type="PANTHER" id="PTHR42781:SF4">
    <property type="entry name" value="SPERMIDINE_PUTRESCINE IMPORT ATP-BINDING PROTEIN POTA"/>
    <property type="match status" value="1"/>
</dbReference>
<organism evidence="5 6">
    <name type="scientific">Desulfocucumis palustris</name>
    <dbReference type="NCBI Taxonomy" id="1898651"/>
    <lineage>
        <taxon>Bacteria</taxon>
        <taxon>Bacillati</taxon>
        <taxon>Bacillota</taxon>
        <taxon>Clostridia</taxon>
        <taxon>Eubacteriales</taxon>
        <taxon>Desulfocucumaceae</taxon>
        <taxon>Desulfocucumis</taxon>
    </lineage>
</organism>
<dbReference type="SUPFAM" id="SSF52540">
    <property type="entry name" value="P-loop containing nucleoside triphosphate hydrolases"/>
    <property type="match status" value="1"/>
</dbReference>
<dbReference type="SMART" id="SM00382">
    <property type="entry name" value="AAA"/>
    <property type="match status" value="1"/>
</dbReference>
<dbReference type="PROSITE" id="PS50893">
    <property type="entry name" value="ABC_TRANSPORTER_2"/>
    <property type="match status" value="1"/>
</dbReference>
<evidence type="ECO:0000313" key="5">
    <source>
        <dbReference type="EMBL" id="GBF35192.1"/>
    </source>
</evidence>
<name>A0A2L2XGC9_9FIRM</name>
<dbReference type="SUPFAM" id="SSF50331">
    <property type="entry name" value="MOP-like"/>
    <property type="match status" value="1"/>
</dbReference>
<dbReference type="InterPro" id="IPR017871">
    <property type="entry name" value="ABC_transporter-like_CS"/>
</dbReference>
<sequence>MNTLLEISGLHLNAGKFALKNINISMARSDYFMVLGPTGCGKTLLLETIAGLYMPAGGAIILQGRDITRLPPEQRSIGLAYQDSLLYPFLTVKENILFGSRGRGKAGDPQIRRHLEQLVEAMNISGLLDRYPAGLSGGERQRVSLARAIVKRPPLLLLDEPLSALDPRTRGAMQELLRQIHLREGLGIIHVTHDFTEAMQLGTCMAVLKNGAIEQRGAPCDIFFHPATVYVAGFLQGENLLAGTILTINGRRWFRQDNGPLLFGPLPLDCGAAIADNPGSQKRKMLIRAGNLRLGRQPPESANSISWTASVSRIALNRTHADVYCHGSGNWQASLSLARWRELQLSAGERVNLWVNPENLHIIPEN</sequence>
<dbReference type="RefSeq" id="WP_104373288.1">
    <property type="nucleotide sequence ID" value="NZ_BFAV01000157.1"/>
</dbReference>
<accession>A0A2L2XGC9</accession>
<dbReference type="AlphaFoldDB" id="A0A2L2XGC9"/>
<keyword evidence="1" id="KW-0813">Transport</keyword>
<reference evidence="6" key="1">
    <citation type="submission" date="2018-02" db="EMBL/GenBank/DDBJ databases">
        <title>Genome sequence of Desulfocucumis palustris strain NAW-5.</title>
        <authorList>
            <person name="Watanabe M."/>
            <person name="Kojima H."/>
            <person name="Fukui M."/>
        </authorList>
    </citation>
    <scope>NUCLEOTIDE SEQUENCE [LARGE SCALE GENOMIC DNA]</scope>
    <source>
        <strain evidence="6">NAW-5</strain>
    </source>
</reference>
<dbReference type="InterPro" id="IPR027417">
    <property type="entry name" value="P-loop_NTPase"/>
</dbReference>
<evidence type="ECO:0000259" key="4">
    <source>
        <dbReference type="PROSITE" id="PS50893"/>
    </source>
</evidence>
<dbReference type="InterPro" id="IPR003439">
    <property type="entry name" value="ABC_transporter-like_ATP-bd"/>
</dbReference>
<dbReference type="OrthoDB" id="9802264at2"/>
<dbReference type="GO" id="GO:0005524">
    <property type="term" value="F:ATP binding"/>
    <property type="evidence" value="ECO:0007669"/>
    <property type="project" value="UniProtKB-KW"/>
</dbReference>
<dbReference type="EMBL" id="BFAV01000157">
    <property type="protein sequence ID" value="GBF35192.1"/>
    <property type="molecule type" value="Genomic_DNA"/>
</dbReference>